<dbReference type="Proteomes" id="UP000321863">
    <property type="component" value="Unassembled WGS sequence"/>
</dbReference>
<name>A0A511YSB7_9FLAO</name>
<organism evidence="1 2">
    <name type="scientific">Chryseobacterium hagamense</name>
    <dbReference type="NCBI Taxonomy" id="395935"/>
    <lineage>
        <taxon>Bacteria</taxon>
        <taxon>Pseudomonadati</taxon>
        <taxon>Bacteroidota</taxon>
        <taxon>Flavobacteriia</taxon>
        <taxon>Flavobacteriales</taxon>
        <taxon>Weeksellaceae</taxon>
        <taxon>Chryseobacterium group</taxon>
        <taxon>Chryseobacterium</taxon>
    </lineage>
</organism>
<reference evidence="1 2" key="1">
    <citation type="submission" date="2019-07" db="EMBL/GenBank/DDBJ databases">
        <title>Whole genome shotgun sequence of Chryseobacterium hagamense NBRC 105253.</title>
        <authorList>
            <person name="Hosoyama A."/>
            <person name="Uohara A."/>
            <person name="Ohji S."/>
            <person name="Ichikawa N."/>
        </authorList>
    </citation>
    <scope>NUCLEOTIDE SEQUENCE [LARGE SCALE GENOMIC DNA]</scope>
    <source>
        <strain evidence="1 2">NBRC 105253</strain>
    </source>
</reference>
<sequence>MEEKKIVVKTAIDTALTEKMINVLLKPVYDTMNLKPIPEMDEEITLSRSDIKRFTLRHTKFAAMAVENRYPFAGASIGHCDLFIFRFNGEKWETADFMREAGSGGMYGNSGSLTQMVRIGKEAVVFALAGGQTHMGTLYYDDLVLFRHGRLQKAGMVETQYSYGDWDDDAEGTRFCFDIQYEFLPSGKPVYDLQLVKRSCLKEDQNKILDKIIVPFSDKNNRYEIPETFTESLP</sequence>
<keyword evidence="2" id="KW-1185">Reference proteome</keyword>
<dbReference type="OrthoDB" id="8605367at2"/>
<dbReference type="AlphaFoldDB" id="A0A511YSB7"/>
<dbReference type="RefSeq" id="WP_146944462.1">
    <property type="nucleotide sequence ID" value="NZ_BJYJ01000045.1"/>
</dbReference>
<comment type="caution">
    <text evidence="1">The sequence shown here is derived from an EMBL/GenBank/DDBJ whole genome shotgun (WGS) entry which is preliminary data.</text>
</comment>
<dbReference type="EMBL" id="BJYJ01000045">
    <property type="protein sequence ID" value="GEN78082.1"/>
    <property type="molecule type" value="Genomic_DNA"/>
</dbReference>
<accession>A0A511YSB7</accession>
<proteinExistence type="predicted"/>
<gene>
    <name evidence="1" type="ORF">CHA01nite_38220</name>
</gene>
<protein>
    <submittedName>
        <fullName evidence="1">Uncharacterized protein</fullName>
    </submittedName>
</protein>
<evidence type="ECO:0000313" key="2">
    <source>
        <dbReference type="Proteomes" id="UP000321863"/>
    </source>
</evidence>
<evidence type="ECO:0000313" key="1">
    <source>
        <dbReference type="EMBL" id="GEN78082.1"/>
    </source>
</evidence>